<evidence type="ECO:0000313" key="1">
    <source>
        <dbReference type="EMBL" id="KAL2501921.1"/>
    </source>
</evidence>
<name>A0ABD1SMH3_9LAMI</name>
<sequence>MGVHEELDNIGFPPVKLLDKLMHEMPQSPEEQIVVVSQEDAFGMAQCRPACGSNMTHIFWPGPTCTGVISQTGVDGKKKLLRVGSVGTGMVLNEVEGRVVERQSE</sequence>
<accession>A0ABD1SMH3</accession>
<reference evidence="2" key="1">
    <citation type="submission" date="2024-07" db="EMBL/GenBank/DDBJ databases">
        <title>Two chromosome-level genome assemblies of Korean endemic species Abeliophyllum distichum and Forsythia ovata (Oleaceae).</title>
        <authorList>
            <person name="Jang H."/>
        </authorList>
    </citation>
    <scope>NUCLEOTIDE SEQUENCE [LARGE SCALE GENOMIC DNA]</scope>
</reference>
<comment type="caution">
    <text evidence="1">The sequence shown here is derived from an EMBL/GenBank/DDBJ whole genome shotgun (WGS) entry which is preliminary data.</text>
</comment>
<organism evidence="1 2">
    <name type="scientific">Forsythia ovata</name>
    <dbReference type="NCBI Taxonomy" id="205694"/>
    <lineage>
        <taxon>Eukaryota</taxon>
        <taxon>Viridiplantae</taxon>
        <taxon>Streptophyta</taxon>
        <taxon>Embryophyta</taxon>
        <taxon>Tracheophyta</taxon>
        <taxon>Spermatophyta</taxon>
        <taxon>Magnoliopsida</taxon>
        <taxon>eudicotyledons</taxon>
        <taxon>Gunneridae</taxon>
        <taxon>Pentapetalae</taxon>
        <taxon>asterids</taxon>
        <taxon>lamiids</taxon>
        <taxon>Lamiales</taxon>
        <taxon>Oleaceae</taxon>
        <taxon>Forsythieae</taxon>
        <taxon>Forsythia</taxon>
    </lineage>
</organism>
<gene>
    <name evidence="1" type="ORF">Fot_35769</name>
</gene>
<dbReference type="Proteomes" id="UP001604277">
    <property type="component" value="Unassembled WGS sequence"/>
</dbReference>
<dbReference type="AlphaFoldDB" id="A0ABD1SMH3"/>
<proteinExistence type="predicted"/>
<evidence type="ECO:0000313" key="2">
    <source>
        <dbReference type="Proteomes" id="UP001604277"/>
    </source>
</evidence>
<dbReference type="EMBL" id="JBFOLJ010000010">
    <property type="protein sequence ID" value="KAL2501921.1"/>
    <property type="molecule type" value="Genomic_DNA"/>
</dbReference>
<keyword evidence="2" id="KW-1185">Reference proteome</keyword>
<protein>
    <submittedName>
        <fullName evidence="1">Uncharacterized protein</fullName>
    </submittedName>
</protein>